<dbReference type="EMBL" id="BQNB010011155">
    <property type="protein sequence ID" value="GJS86897.1"/>
    <property type="molecule type" value="Genomic_DNA"/>
</dbReference>
<gene>
    <name evidence="1" type="ORF">Tco_0769533</name>
</gene>
<proteinExistence type="predicted"/>
<evidence type="ECO:0000313" key="2">
    <source>
        <dbReference type="Proteomes" id="UP001151760"/>
    </source>
</evidence>
<sequence>MACSVSHTVDEIKAIVRKQIEEDKVRQLAIMNLAVKYDNASTAKDDLRKAYEECNDIPQEKRALINNFLKEDSEKITRCIMLCLEREQN</sequence>
<name>A0ABQ4ZAK7_9ASTR</name>
<comment type="caution">
    <text evidence="1">The sequence shown here is derived from an EMBL/GenBank/DDBJ whole genome shotgun (WGS) entry which is preliminary data.</text>
</comment>
<accession>A0ABQ4ZAK7</accession>
<evidence type="ECO:0000313" key="1">
    <source>
        <dbReference type="EMBL" id="GJS86897.1"/>
    </source>
</evidence>
<keyword evidence="2" id="KW-1185">Reference proteome</keyword>
<reference evidence="1" key="1">
    <citation type="journal article" date="2022" name="Int. J. Mol. Sci.">
        <title>Draft Genome of Tanacetum Coccineum: Genomic Comparison of Closely Related Tanacetum-Family Plants.</title>
        <authorList>
            <person name="Yamashiro T."/>
            <person name="Shiraishi A."/>
            <person name="Nakayama K."/>
            <person name="Satake H."/>
        </authorList>
    </citation>
    <scope>NUCLEOTIDE SEQUENCE</scope>
</reference>
<protein>
    <submittedName>
        <fullName evidence="1">Uncharacterized protein</fullName>
    </submittedName>
</protein>
<organism evidence="1 2">
    <name type="scientific">Tanacetum coccineum</name>
    <dbReference type="NCBI Taxonomy" id="301880"/>
    <lineage>
        <taxon>Eukaryota</taxon>
        <taxon>Viridiplantae</taxon>
        <taxon>Streptophyta</taxon>
        <taxon>Embryophyta</taxon>
        <taxon>Tracheophyta</taxon>
        <taxon>Spermatophyta</taxon>
        <taxon>Magnoliopsida</taxon>
        <taxon>eudicotyledons</taxon>
        <taxon>Gunneridae</taxon>
        <taxon>Pentapetalae</taxon>
        <taxon>asterids</taxon>
        <taxon>campanulids</taxon>
        <taxon>Asterales</taxon>
        <taxon>Asteraceae</taxon>
        <taxon>Asteroideae</taxon>
        <taxon>Anthemideae</taxon>
        <taxon>Anthemidinae</taxon>
        <taxon>Tanacetum</taxon>
    </lineage>
</organism>
<dbReference type="Proteomes" id="UP001151760">
    <property type="component" value="Unassembled WGS sequence"/>
</dbReference>
<reference evidence="1" key="2">
    <citation type="submission" date="2022-01" db="EMBL/GenBank/DDBJ databases">
        <authorList>
            <person name="Yamashiro T."/>
            <person name="Shiraishi A."/>
            <person name="Satake H."/>
            <person name="Nakayama K."/>
        </authorList>
    </citation>
    <scope>NUCLEOTIDE SEQUENCE</scope>
</reference>